<dbReference type="Proteomes" id="UP000069030">
    <property type="component" value="Chromosome"/>
</dbReference>
<protein>
    <submittedName>
        <fullName evidence="5">AraC family transcriptional regulator</fullName>
    </submittedName>
</protein>
<dbReference type="SMART" id="SM00342">
    <property type="entry name" value="HTH_ARAC"/>
    <property type="match status" value="1"/>
</dbReference>
<dbReference type="KEGG" id="mod:AS202_07895"/>
<dbReference type="PANTHER" id="PTHR43280:SF32">
    <property type="entry name" value="TRANSCRIPTIONAL REGULATORY PROTEIN"/>
    <property type="match status" value="1"/>
</dbReference>
<dbReference type="RefSeq" id="WP_006262767.1">
    <property type="nucleotide sequence ID" value="NZ_CP013690.1"/>
</dbReference>
<dbReference type="InterPro" id="IPR009057">
    <property type="entry name" value="Homeodomain-like_sf"/>
</dbReference>
<dbReference type="PANTHER" id="PTHR43280">
    <property type="entry name" value="ARAC-FAMILY TRANSCRIPTIONAL REGULATOR"/>
    <property type="match status" value="1"/>
</dbReference>
<sequence length="298" mass="34891">MDTSYIQVYSLSDITHRYKNVLTDKRLAILDIGPKHKQYFVIDKPYQFTTFGLILVTGGRCEITINLEPTIIKKDDLLVVLPNQFFEIKRLTEDFSVKTVFIDPDLFLEAGFHVKSHSLVSFLSSEYPKIITLTREVFREFKNNIKRLTQLSYNTDNIYAKQLIIHHFSILMYELGNFYSKTVLQKSNTKLMRREELAKKFIYLVSTHFKKERSVQFYAESMYISRKHLTKIIVEVFQKTPKQIISETIILEAKVLLRNPKSSITDIINELNFTDLSVFSKFFKTHAGVSPTDFKNNL</sequence>
<dbReference type="Pfam" id="PF12833">
    <property type="entry name" value="HTH_18"/>
    <property type="match status" value="1"/>
</dbReference>
<evidence type="ECO:0000313" key="6">
    <source>
        <dbReference type="Proteomes" id="UP000069030"/>
    </source>
</evidence>
<gene>
    <name evidence="5" type="ORF">AS202_07895</name>
</gene>
<evidence type="ECO:0000256" key="1">
    <source>
        <dbReference type="ARBA" id="ARBA00023015"/>
    </source>
</evidence>
<evidence type="ECO:0000313" key="5">
    <source>
        <dbReference type="EMBL" id="ALU26071.1"/>
    </source>
</evidence>
<dbReference type="Gene3D" id="1.10.10.60">
    <property type="entry name" value="Homeodomain-like"/>
    <property type="match status" value="1"/>
</dbReference>
<proteinExistence type="predicted"/>
<evidence type="ECO:0000256" key="3">
    <source>
        <dbReference type="ARBA" id="ARBA00023163"/>
    </source>
</evidence>
<keyword evidence="2" id="KW-0238">DNA-binding</keyword>
<dbReference type="GeneID" id="66974721"/>
<keyword evidence="3" id="KW-0804">Transcription</keyword>
<dbReference type="GO" id="GO:0043565">
    <property type="term" value="F:sequence-specific DNA binding"/>
    <property type="evidence" value="ECO:0007669"/>
    <property type="project" value="InterPro"/>
</dbReference>
<dbReference type="SUPFAM" id="SSF46689">
    <property type="entry name" value="Homeodomain-like"/>
    <property type="match status" value="1"/>
</dbReference>
<evidence type="ECO:0000256" key="2">
    <source>
        <dbReference type="ARBA" id="ARBA00023125"/>
    </source>
</evidence>
<dbReference type="AlphaFoldDB" id="A0AAI8G4R6"/>
<dbReference type="GO" id="GO:0003700">
    <property type="term" value="F:DNA-binding transcription factor activity"/>
    <property type="evidence" value="ECO:0007669"/>
    <property type="project" value="InterPro"/>
</dbReference>
<dbReference type="SUPFAM" id="SSF51215">
    <property type="entry name" value="Regulatory protein AraC"/>
    <property type="match status" value="1"/>
</dbReference>
<dbReference type="InterPro" id="IPR018060">
    <property type="entry name" value="HTH_AraC"/>
</dbReference>
<dbReference type="EMBL" id="CP013690">
    <property type="protein sequence ID" value="ALU26071.1"/>
    <property type="molecule type" value="Genomic_DNA"/>
</dbReference>
<name>A0AAI8G4R6_9FLAO</name>
<keyword evidence="1" id="KW-0805">Transcription regulation</keyword>
<dbReference type="PROSITE" id="PS01124">
    <property type="entry name" value="HTH_ARAC_FAMILY_2"/>
    <property type="match status" value="1"/>
</dbReference>
<dbReference type="InterPro" id="IPR037923">
    <property type="entry name" value="HTH-like"/>
</dbReference>
<evidence type="ECO:0000259" key="4">
    <source>
        <dbReference type="PROSITE" id="PS01124"/>
    </source>
</evidence>
<accession>A0AAI8G4R6</accession>
<reference evidence="5 6" key="1">
    <citation type="journal article" date="2016" name="J. Zhejiang Univ. Sci. B">
        <title>Antibiotic resistance mechanisms of Myroides sp.</title>
        <authorList>
            <person name="Hu S."/>
            <person name="Yuan S."/>
            <person name="Qu H."/>
            <person name="Jiang T."/>
            <person name="Zhou Y."/>
            <person name="Wang M."/>
            <person name="Ming D."/>
        </authorList>
    </citation>
    <scope>NUCLEOTIDE SEQUENCE [LARGE SCALE GENOMIC DNA]</scope>
    <source>
        <strain evidence="5 6">PR63039</strain>
    </source>
</reference>
<feature type="domain" description="HTH araC/xylS-type" evidence="4">
    <location>
        <begin position="199"/>
        <end position="297"/>
    </location>
</feature>
<organism evidence="5 6">
    <name type="scientific">Myroides odoratimimus</name>
    <dbReference type="NCBI Taxonomy" id="76832"/>
    <lineage>
        <taxon>Bacteria</taxon>
        <taxon>Pseudomonadati</taxon>
        <taxon>Bacteroidota</taxon>
        <taxon>Flavobacteriia</taxon>
        <taxon>Flavobacteriales</taxon>
        <taxon>Flavobacteriaceae</taxon>
        <taxon>Myroides</taxon>
    </lineage>
</organism>